<proteinExistence type="predicted"/>
<reference evidence="1 2" key="1">
    <citation type="journal article" date="2021" name="Plant Biotechnol. J.">
        <title>Multi-omics assisted identification of the key and species-specific regulatory components of drought-tolerant mechanisms in Gossypium stocksii.</title>
        <authorList>
            <person name="Yu D."/>
            <person name="Ke L."/>
            <person name="Zhang D."/>
            <person name="Wu Y."/>
            <person name="Sun Y."/>
            <person name="Mei J."/>
            <person name="Sun J."/>
            <person name="Sun Y."/>
        </authorList>
    </citation>
    <scope>NUCLEOTIDE SEQUENCE [LARGE SCALE GENOMIC DNA]</scope>
    <source>
        <strain evidence="2">cv. E1</strain>
        <tissue evidence="1">Leaf</tissue>
    </source>
</reference>
<sequence>MGFLHYILGIKVTQLKNGGLHLCQRKYIPDLLDHCHMDKAKGVPTPMISSCLLSKHICTPFANPHEYHSTDGALQYM</sequence>
<feature type="non-terminal residue" evidence="1">
    <location>
        <position position="77"/>
    </location>
</feature>
<evidence type="ECO:0000313" key="2">
    <source>
        <dbReference type="Proteomes" id="UP000828251"/>
    </source>
</evidence>
<gene>
    <name evidence="1" type="ORF">J1N35_010825</name>
</gene>
<protein>
    <recommendedName>
        <fullName evidence="3">Reverse transcriptase Ty1/copia-type domain-containing protein</fullName>
    </recommendedName>
</protein>
<organism evidence="1 2">
    <name type="scientific">Gossypium stocksii</name>
    <dbReference type="NCBI Taxonomy" id="47602"/>
    <lineage>
        <taxon>Eukaryota</taxon>
        <taxon>Viridiplantae</taxon>
        <taxon>Streptophyta</taxon>
        <taxon>Embryophyta</taxon>
        <taxon>Tracheophyta</taxon>
        <taxon>Spermatophyta</taxon>
        <taxon>Magnoliopsida</taxon>
        <taxon>eudicotyledons</taxon>
        <taxon>Gunneridae</taxon>
        <taxon>Pentapetalae</taxon>
        <taxon>rosids</taxon>
        <taxon>malvids</taxon>
        <taxon>Malvales</taxon>
        <taxon>Malvaceae</taxon>
        <taxon>Malvoideae</taxon>
        <taxon>Gossypium</taxon>
    </lineage>
</organism>
<comment type="caution">
    <text evidence="1">The sequence shown here is derived from an EMBL/GenBank/DDBJ whole genome shotgun (WGS) entry which is preliminary data.</text>
</comment>
<name>A0A9D3W2A1_9ROSI</name>
<evidence type="ECO:0000313" key="1">
    <source>
        <dbReference type="EMBL" id="KAH1107057.1"/>
    </source>
</evidence>
<dbReference type="Proteomes" id="UP000828251">
    <property type="component" value="Unassembled WGS sequence"/>
</dbReference>
<accession>A0A9D3W2A1</accession>
<keyword evidence="2" id="KW-1185">Reference proteome</keyword>
<dbReference type="EMBL" id="JAIQCV010000004">
    <property type="protein sequence ID" value="KAH1107057.1"/>
    <property type="molecule type" value="Genomic_DNA"/>
</dbReference>
<evidence type="ECO:0008006" key="3">
    <source>
        <dbReference type="Google" id="ProtNLM"/>
    </source>
</evidence>
<dbReference type="OrthoDB" id="1426677at2759"/>
<dbReference type="AlphaFoldDB" id="A0A9D3W2A1"/>